<organism evidence="1 2">
    <name type="scientific">Loigolactobacillus coryniformis subsp. coryniformis KCTC 3167 = DSM 20001</name>
    <dbReference type="NCBI Taxonomy" id="913848"/>
    <lineage>
        <taxon>Bacteria</taxon>
        <taxon>Bacillati</taxon>
        <taxon>Bacillota</taxon>
        <taxon>Bacilli</taxon>
        <taxon>Lactobacillales</taxon>
        <taxon>Lactobacillaceae</taxon>
        <taxon>Loigolactobacillus</taxon>
    </lineage>
</organism>
<dbReference type="PANTHER" id="PTHR36433">
    <property type="entry name" value="HYPOTHETICAL CYTOSOLIC PROTEIN"/>
    <property type="match status" value="1"/>
</dbReference>
<dbReference type="GeneID" id="65915901"/>
<dbReference type="PATRIC" id="fig|913848.6.peg.1166"/>
<dbReference type="PANTHER" id="PTHR36433:SF2">
    <property type="entry name" value="YXEA FAMILY PROTEIN"/>
    <property type="match status" value="1"/>
</dbReference>
<dbReference type="EMBL" id="AZCN01000003">
    <property type="protein sequence ID" value="KRK19092.1"/>
    <property type="molecule type" value="Genomic_DNA"/>
</dbReference>
<dbReference type="Gene3D" id="2.40.50.480">
    <property type="match status" value="1"/>
</dbReference>
<reference evidence="1 2" key="1">
    <citation type="journal article" date="2015" name="Genome Announc.">
        <title>Expanding the biotechnology potential of lactobacilli through comparative genomics of 213 strains and associated genera.</title>
        <authorList>
            <person name="Sun Z."/>
            <person name="Harris H.M."/>
            <person name="McCann A."/>
            <person name="Guo C."/>
            <person name="Argimon S."/>
            <person name="Zhang W."/>
            <person name="Yang X."/>
            <person name="Jeffery I.B."/>
            <person name="Cooney J.C."/>
            <person name="Kagawa T.F."/>
            <person name="Liu W."/>
            <person name="Song Y."/>
            <person name="Salvetti E."/>
            <person name="Wrobel A."/>
            <person name="Rasinkangas P."/>
            <person name="Parkhill J."/>
            <person name="Rea M.C."/>
            <person name="O'Sullivan O."/>
            <person name="Ritari J."/>
            <person name="Douillard F.P."/>
            <person name="Paul Ross R."/>
            <person name="Yang R."/>
            <person name="Briner A.E."/>
            <person name="Felis G.E."/>
            <person name="de Vos W.M."/>
            <person name="Barrangou R."/>
            <person name="Klaenhammer T.R."/>
            <person name="Caufield P.W."/>
            <person name="Cui Y."/>
            <person name="Zhang H."/>
            <person name="O'Toole P.W."/>
        </authorList>
    </citation>
    <scope>NUCLEOTIDE SEQUENCE [LARGE SCALE GENOMIC DNA]</scope>
    <source>
        <strain evidence="1 2">DSM 20001</strain>
    </source>
</reference>
<dbReference type="Proteomes" id="UP000051181">
    <property type="component" value="Unassembled WGS sequence"/>
</dbReference>
<evidence type="ECO:0000313" key="1">
    <source>
        <dbReference type="EMBL" id="KRK19092.1"/>
    </source>
</evidence>
<comment type="caution">
    <text evidence="1">The sequence shown here is derived from an EMBL/GenBank/DDBJ whole genome shotgun (WGS) entry which is preliminary data.</text>
</comment>
<dbReference type="SUPFAM" id="SSF159121">
    <property type="entry name" value="BC4932-like"/>
    <property type="match status" value="1"/>
</dbReference>
<dbReference type="InterPro" id="IPR006542">
    <property type="entry name" value="DUF1093"/>
</dbReference>
<accession>A0A0R1FIB3</accession>
<evidence type="ECO:0008006" key="3">
    <source>
        <dbReference type="Google" id="ProtNLM"/>
    </source>
</evidence>
<dbReference type="AlphaFoldDB" id="A0A0R1FIB3"/>
<protein>
    <recommendedName>
        <fullName evidence="3">YxeA family protein</fullName>
    </recommendedName>
</protein>
<dbReference type="RefSeq" id="WP_010011387.1">
    <property type="nucleotide sequence ID" value="NZ_AZCN01000003.1"/>
</dbReference>
<gene>
    <name evidence="1" type="ORF">FD22_GL001130</name>
</gene>
<sequence length="117" mass="13436">MRKWIYALVALIVVGLGFGWYQYEYGGQSYYTKITTKGERQVRTADNGDKYIDYQYKLPAYNKAGDKRTVDFNGNKERPLKRNAYLQLKVSRQKGVISWQAVTKGDVPAKATAKLDE</sequence>
<evidence type="ECO:0000313" key="2">
    <source>
        <dbReference type="Proteomes" id="UP000051181"/>
    </source>
</evidence>
<dbReference type="eggNOG" id="COG5294">
    <property type="taxonomic scope" value="Bacteria"/>
</dbReference>
<dbReference type="Pfam" id="PF06486">
    <property type="entry name" value="DUF1093"/>
    <property type="match status" value="1"/>
</dbReference>
<name>A0A0R1FIB3_9LACO</name>
<proteinExistence type="predicted"/>
<dbReference type="NCBIfam" id="TIGR01655">
    <property type="entry name" value="yxeA_fam"/>
    <property type="match status" value="1"/>
</dbReference>
<dbReference type="InterPro" id="IPR036166">
    <property type="entry name" value="YxeA-like_sf"/>
</dbReference>